<organism evidence="6 7">
    <name type="scientific">Trichoderma harzianum</name>
    <name type="common">Hypocrea lixii</name>
    <dbReference type="NCBI Taxonomy" id="5544"/>
    <lineage>
        <taxon>Eukaryota</taxon>
        <taxon>Fungi</taxon>
        <taxon>Dikarya</taxon>
        <taxon>Ascomycota</taxon>
        <taxon>Pezizomycotina</taxon>
        <taxon>Sordariomycetes</taxon>
        <taxon>Hypocreomycetidae</taxon>
        <taxon>Hypocreales</taxon>
        <taxon>Hypocreaceae</taxon>
        <taxon>Trichoderma</taxon>
    </lineage>
</organism>
<keyword evidence="3 5" id="KW-1133">Transmembrane helix</keyword>
<dbReference type="OMA" id="AIRFRRW"/>
<keyword evidence="2 5" id="KW-0812">Transmembrane</keyword>
<evidence type="ECO:0000256" key="1">
    <source>
        <dbReference type="ARBA" id="ARBA00004141"/>
    </source>
</evidence>
<dbReference type="PANTHER" id="PTHR31465:SF11">
    <property type="entry name" value="DOMAIN PROTEIN, PUTATIVE (AFU_ORTHOLOGUE AFUA_3G10770)-RELATED"/>
    <property type="match status" value="1"/>
</dbReference>
<feature type="transmembrane region" description="Helical" evidence="5">
    <location>
        <begin position="44"/>
        <end position="63"/>
    </location>
</feature>
<keyword evidence="4 5" id="KW-0472">Membrane</keyword>
<evidence type="ECO:0000313" key="7">
    <source>
        <dbReference type="Proteomes" id="UP000034112"/>
    </source>
</evidence>
<evidence type="ECO:0000256" key="5">
    <source>
        <dbReference type="SAM" id="Phobius"/>
    </source>
</evidence>
<dbReference type="InterPro" id="IPR007568">
    <property type="entry name" value="RTA1"/>
</dbReference>
<accession>A0A0F9XQS3</accession>
<evidence type="ECO:0000256" key="4">
    <source>
        <dbReference type="ARBA" id="ARBA00023136"/>
    </source>
</evidence>
<dbReference type="Pfam" id="PF04479">
    <property type="entry name" value="RTA1"/>
    <property type="match status" value="1"/>
</dbReference>
<dbReference type="PANTHER" id="PTHR31465">
    <property type="entry name" value="PROTEIN RTA1-RELATED"/>
    <property type="match status" value="1"/>
</dbReference>
<dbReference type="EMBL" id="JOKZ01000145">
    <property type="protein sequence ID" value="KKP02553.1"/>
    <property type="molecule type" value="Genomic_DNA"/>
</dbReference>
<dbReference type="GO" id="GO:0000324">
    <property type="term" value="C:fungal-type vacuole"/>
    <property type="evidence" value="ECO:0007669"/>
    <property type="project" value="TreeGrafter"/>
</dbReference>
<feature type="transmembrane region" description="Helical" evidence="5">
    <location>
        <begin position="242"/>
        <end position="262"/>
    </location>
</feature>
<evidence type="ECO:0000313" key="6">
    <source>
        <dbReference type="EMBL" id="KKP02553.1"/>
    </source>
</evidence>
<dbReference type="AlphaFoldDB" id="A0A0F9XQS3"/>
<protein>
    <submittedName>
        <fullName evidence="6">RTA1 domain-containing protein</fullName>
    </submittedName>
</protein>
<evidence type="ECO:0000256" key="3">
    <source>
        <dbReference type="ARBA" id="ARBA00022989"/>
    </source>
</evidence>
<feature type="transmembrane region" description="Helical" evidence="5">
    <location>
        <begin position="75"/>
        <end position="106"/>
    </location>
</feature>
<feature type="transmembrane region" description="Helical" evidence="5">
    <location>
        <begin position="126"/>
        <end position="149"/>
    </location>
</feature>
<comment type="caution">
    <text evidence="6">The sequence shown here is derived from an EMBL/GenBank/DDBJ whole genome shotgun (WGS) entry which is preliminary data.</text>
</comment>
<evidence type="ECO:0000256" key="2">
    <source>
        <dbReference type="ARBA" id="ARBA00022692"/>
    </source>
</evidence>
<proteinExistence type="predicted"/>
<gene>
    <name evidence="6" type="ORF">THAR02_05324</name>
</gene>
<dbReference type="OrthoDB" id="1844152at2759"/>
<name>A0A0F9XQS3_TRIHA</name>
<dbReference type="Proteomes" id="UP000034112">
    <property type="component" value="Unassembled WGS sequence"/>
</dbReference>
<sequence>MSSPPPPPAGIEPSLWNQILHIRTGCYPNLLPGLPNDYGYRPSLGAGIAFDVLFGLALIGHVIQAIRFRRWTSILFAIGALSTLSLPFYLQLCNLAVMLTSISFIAEAIGWAGRTWNAKCPYNHDAFLMQITTLIIAPTFFAAGLYVLLGILINQLGPQTSSLSPSHYAIIFCTCDVISLVVQAIGGALAARATLEVNGDSSTGTHIMVAGIAFQLFTMSIFALLVVDFLRRARGLVIKRPIKLVLIGLFVAFLMIYIRSIYRTIELAEGWTGFLITHEGYFIALDATLMVITVTVFLLLDPAVLLREESVSWEAGDRKVHEQKHLLSWFQVAKRT</sequence>
<feature type="transmembrane region" description="Helical" evidence="5">
    <location>
        <begin position="207"/>
        <end position="230"/>
    </location>
</feature>
<feature type="transmembrane region" description="Helical" evidence="5">
    <location>
        <begin position="282"/>
        <end position="300"/>
    </location>
</feature>
<comment type="subcellular location">
    <subcellularLocation>
        <location evidence="1">Membrane</location>
        <topology evidence="1">Multi-pass membrane protein</topology>
    </subcellularLocation>
</comment>
<feature type="transmembrane region" description="Helical" evidence="5">
    <location>
        <begin position="169"/>
        <end position="195"/>
    </location>
</feature>
<dbReference type="GO" id="GO:0005886">
    <property type="term" value="C:plasma membrane"/>
    <property type="evidence" value="ECO:0007669"/>
    <property type="project" value="TreeGrafter"/>
</dbReference>
<reference evidence="7" key="1">
    <citation type="journal article" date="2015" name="Genome Announc.">
        <title>Draft whole-genome sequence of the biocontrol agent Trichoderma harzianum T6776.</title>
        <authorList>
            <person name="Baroncelli R."/>
            <person name="Piaggeschi G."/>
            <person name="Fiorini L."/>
            <person name="Bertolini E."/>
            <person name="Zapparata A."/>
            <person name="Pe M.E."/>
            <person name="Sarrocco S."/>
            <person name="Vannacci G."/>
        </authorList>
    </citation>
    <scope>NUCLEOTIDE SEQUENCE [LARGE SCALE GENOMIC DNA]</scope>
    <source>
        <strain evidence="7">T6776</strain>
    </source>
</reference>